<dbReference type="AlphaFoldDB" id="A0A6M0SKD7"/>
<gene>
    <name evidence="2" type="ORF">EXM65_03505</name>
</gene>
<sequence>MNKSNEEILNYLKQITLEDEERYNIEISKDNKKIMKIKKDNKVLYLGSKYNVNRDIENFKLNINEITTDSIIIVWGFGTGEHILELLREEPISNKILIIEPDERILLENILSNNVEEIFNDDRIFILNYKKENIEKFLSENIKGTEVNSTKIVEYANYHKIYNEEYSEFLEEILEFTNNTAIAISTSLGFSKQFFKCFARNIKQIVESTVINELKDKFKNMPAIVVSAGPSLEKNIHLLKEVQDKFIIITGGRTLKTLLDEGVRPDFVCSIDPGDASYRVIGKALDSDVPLVFSEVSNYKMVEEYKGNKIFFEDLDFHDITYDLVGKKADGLWQGGSVAHICISLAEYLGCNNIIFVGQDLAYTNNKYHSDSANLNSNNSIEKQNEYIYIDDIYGKKVPTTIQLDFYRKNIEKMILEYSEVTFINSTEGGSNIKGTLVKPLKDSIKEYAYNESIDKNIEEILNKQILVDKELVYNNVGKLLKAIKIIEKTCKEGLVYTYRMYKYYDKNILLDINYILNQLDKVDSKLNKELEKSQSLKKLYAPLVAKIMISDSFKEKPGESEKEAGKRLALKSETIYKDLLDIMKEAKIEFEEVKKELI</sequence>
<dbReference type="Pfam" id="PF01973">
    <property type="entry name" value="MptE-like"/>
    <property type="match status" value="1"/>
</dbReference>
<dbReference type="InterPro" id="IPR002826">
    <property type="entry name" value="MptE-like"/>
</dbReference>
<protein>
    <submittedName>
        <fullName evidence="2">DUF115 domain-containing protein</fullName>
    </submittedName>
</protein>
<evidence type="ECO:0000313" key="3">
    <source>
        <dbReference type="Proteomes" id="UP000472355"/>
    </source>
</evidence>
<evidence type="ECO:0000259" key="1">
    <source>
        <dbReference type="Pfam" id="PF01973"/>
    </source>
</evidence>
<name>A0A6M0SKD7_CLOBO</name>
<comment type="caution">
    <text evidence="2">The sequence shown here is derived from an EMBL/GenBank/DDBJ whole genome shotgun (WGS) entry which is preliminary data.</text>
</comment>
<accession>A0A6M0SKD7</accession>
<dbReference type="EMBL" id="SGKU01000006">
    <property type="protein sequence ID" value="NFA41673.1"/>
    <property type="molecule type" value="Genomic_DNA"/>
</dbReference>
<proteinExistence type="predicted"/>
<organism evidence="2 3">
    <name type="scientific">Clostridium botulinum</name>
    <dbReference type="NCBI Taxonomy" id="1491"/>
    <lineage>
        <taxon>Bacteria</taxon>
        <taxon>Bacillati</taxon>
        <taxon>Bacillota</taxon>
        <taxon>Clostridia</taxon>
        <taxon>Eubacteriales</taxon>
        <taxon>Clostridiaceae</taxon>
        <taxon>Clostridium</taxon>
    </lineage>
</organism>
<reference evidence="2 3" key="1">
    <citation type="submission" date="2019-02" db="EMBL/GenBank/DDBJ databases">
        <title>Genome sequencing of Clostridium botulinum clinical isolates.</title>
        <authorList>
            <person name="Brunt J."/>
            <person name="Van Vliet A.H.M."/>
            <person name="Stringer S.C."/>
            <person name="Grant K.A."/>
            <person name="Carter A.C."/>
            <person name="Peck M.W."/>
        </authorList>
    </citation>
    <scope>NUCLEOTIDE SEQUENCE [LARGE SCALE GENOMIC DNA]</scope>
    <source>
        <strain evidence="2 3">H113700579</strain>
    </source>
</reference>
<feature type="domain" description="6-hydroxymethylpterin diphosphokinase MptE-like" evidence="1">
    <location>
        <begin position="197"/>
        <end position="365"/>
    </location>
</feature>
<evidence type="ECO:0000313" key="2">
    <source>
        <dbReference type="EMBL" id="NFA41673.1"/>
    </source>
</evidence>
<dbReference type="PANTHER" id="PTHR41786:SF1">
    <property type="entry name" value="6-HYDROXYMETHYLPTERIN DIPHOSPHOKINASE MPTE-LIKE DOMAIN-CONTAINING PROTEIN"/>
    <property type="match status" value="1"/>
</dbReference>
<dbReference type="Proteomes" id="UP000472355">
    <property type="component" value="Unassembled WGS sequence"/>
</dbReference>
<dbReference type="PANTHER" id="PTHR41786">
    <property type="entry name" value="MOTILITY ACCESSORY FACTOR MAF"/>
    <property type="match status" value="1"/>
</dbReference>